<evidence type="ECO:0000256" key="1">
    <source>
        <dbReference type="SAM" id="MobiDB-lite"/>
    </source>
</evidence>
<dbReference type="AlphaFoldDB" id="A0A2V3IBD7"/>
<sequence>MISDSLKRALIDGANGAVHSVIAAYLVGVALLQAFVRETWAKTISRTSCAAQIKSASFFFVVDGEEVAIPAKCLNWQRAARFILVGHVQQFVACGASLAPWWAARVLLAPQSILANPTPTTQYTLFRMYCRFIGKHVADICYRSEQPIEDTNRHHQIAQEEDDEADDFDLLPAPVAEGNDTIAD</sequence>
<keyword evidence="2" id="KW-1133">Transmembrane helix</keyword>
<keyword evidence="2" id="KW-0472">Membrane</keyword>
<evidence type="ECO:0000256" key="2">
    <source>
        <dbReference type="SAM" id="Phobius"/>
    </source>
</evidence>
<evidence type="ECO:0000313" key="6">
    <source>
        <dbReference type="Proteomes" id="UP000247409"/>
    </source>
</evidence>
<protein>
    <submittedName>
        <fullName evidence="3">Uncharacterized protein</fullName>
    </submittedName>
</protein>
<evidence type="ECO:0000313" key="5">
    <source>
        <dbReference type="EMBL" id="PXF39597.1"/>
    </source>
</evidence>
<organism evidence="3 6">
    <name type="scientific">Gracilariopsis chorda</name>
    <dbReference type="NCBI Taxonomy" id="448386"/>
    <lineage>
        <taxon>Eukaryota</taxon>
        <taxon>Rhodophyta</taxon>
        <taxon>Florideophyceae</taxon>
        <taxon>Rhodymeniophycidae</taxon>
        <taxon>Gracilariales</taxon>
        <taxon>Gracilariaceae</taxon>
        <taxon>Gracilariopsis</taxon>
    </lineage>
</organism>
<feature type="transmembrane region" description="Helical" evidence="2">
    <location>
        <begin position="16"/>
        <end position="36"/>
    </location>
</feature>
<feature type="region of interest" description="Disordered" evidence="1">
    <location>
        <begin position="157"/>
        <end position="184"/>
    </location>
</feature>
<dbReference type="EMBL" id="NBIV01001153">
    <property type="protein sequence ID" value="PXF39391.1"/>
    <property type="molecule type" value="Genomic_DNA"/>
</dbReference>
<gene>
    <name evidence="5" type="ORF">BWQ96_10706</name>
    <name evidence="4" type="ORF">BWQ96_10824</name>
    <name evidence="3" type="ORF">BWQ96_10925</name>
</gene>
<evidence type="ECO:0000313" key="3">
    <source>
        <dbReference type="EMBL" id="PXF39391.1"/>
    </source>
</evidence>
<name>A0A2V3IBD7_9FLOR</name>
<dbReference type="EMBL" id="NBIV01000820">
    <property type="protein sequence ID" value="PXF39487.1"/>
    <property type="molecule type" value="Genomic_DNA"/>
</dbReference>
<accession>A0A2V3IBD7</accession>
<keyword evidence="2" id="KW-0812">Transmembrane</keyword>
<proteinExistence type="predicted"/>
<dbReference type="EMBL" id="NBIV01000628">
    <property type="protein sequence ID" value="PXF39597.1"/>
    <property type="molecule type" value="Genomic_DNA"/>
</dbReference>
<evidence type="ECO:0000313" key="4">
    <source>
        <dbReference type="EMBL" id="PXF39487.1"/>
    </source>
</evidence>
<feature type="compositionally biased region" description="Acidic residues" evidence="1">
    <location>
        <begin position="159"/>
        <end position="169"/>
    </location>
</feature>
<keyword evidence="6" id="KW-1185">Reference proteome</keyword>
<reference evidence="3 6" key="1">
    <citation type="journal article" date="2018" name="Mol. Biol. Evol.">
        <title>Analysis of the draft genome of the red seaweed Gracilariopsis chorda provides insights into genome size evolution in Rhodophyta.</title>
        <authorList>
            <person name="Lee J."/>
            <person name="Yang E.C."/>
            <person name="Graf L."/>
            <person name="Yang J.H."/>
            <person name="Qiu H."/>
            <person name="Zel Zion U."/>
            <person name="Chan C.X."/>
            <person name="Stephens T.G."/>
            <person name="Weber A.P.M."/>
            <person name="Boo G.H."/>
            <person name="Boo S.M."/>
            <person name="Kim K.M."/>
            <person name="Shin Y."/>
            <person name="Jung M."/>
            <person name="Lee S.J."/>
            <person name="Yim H.S."/>
            <person name="Lee J.H."/>
            <person name="Bhattacharya D."/>
            <person name="Yoon H.S."/>
        </authorList>
    </citation>
    <scope>NUCLEOTIDE SEQUENCE [LARGE SCALE GENOMIC DNA]</scope>
    <source>
        <strain evidence="3 6">SKKU-2015</strain>
        <tissue evidence="3">Whole body</tissue>
    </source>
</reference>
<comment type="caution">
    <text evidence="3">The sequence shown here is derived from an EMBL/GenBank/DDBJ whole genome shotgun (WGS) entry which is preliminary data.</text>
</comment>
<dbReference type="Proteomes" id="UP000247409">
    <property type="component" value="Unassembled WGS sequence"/>
</dbReference>